<reference evidence="2" key="1">
    <citation type="journal article" date="2013" name="Genome Announc.">
        <title>Draft genome sequence of Neofusicoccum parvum isolate UCR-NP2, a fungal vascular pathogen associated with grapevine cankers.</title>
        <authorList>
            <person name="Blanco-Ulate B."/>
            <person name="Rolshausen P."/>
            <person name="Cantu D."/>
        </authorList>
    </citation>
    <scope>NUCLEOTIDE SEQUENCE [LARGE SCALE GENOMIC DNA]</scope>
    <source>
        <strain evidence="2">UCR-NP2</strain>
    </source>
</reference>
<sequence>MIRITNATNDGSWQASFRVAVAASNGYNRYQNIPDKALPNFTGPVSIGNAAIQDGSYYQYIDHNDQSAFDPAICAADCQENTAYNKLHSGGGSYTACNTFNAYIPLKNGVAQGTRCVLYSQIVSNIAQKATNTGETRGNDVFTIAGSYVYTLTTPDSGQP</sequence>
<dbReference type="Proteomes" id="UP000013521">
    <property type="component" value="Unassembled WGS sequence"/>
</dbReference>
<dbReference type="EMBL" id="KB915983">
    <property type="protein sequence ID" value="EOD50433.1"/>
    <property type="molecule type" value="Genomic_DNA"/>
</dbReference>
<dbReference type="AlphaFoldDB" id="R1ERL8"/>
<evidence type="ECO:0000313" key="2">
    <source>
        <dbReference type="Proteomes" id="UP000013521"/>
    </source>
</evidence>
<evidence type="ECO:0000313" key="1">
    <source>
        <dbReference type="EMBL" id="EOD50433.1"/>
    </source>
</evidence>
<dbReference type="OrthoDB" id="271448at2759"/>
<name>R1ERL8_BOTPV</name>
<organism evidence="1 2">
    <name type="scientific">Botryosphaeria parva (strain UCR-NP2)</name>
    <name type="common">Grapevine canker fungus</name>
    <name type="synonym">Neofusicoccum parvum</name>
    <dbReference type="NCBI Taxonomy" id="1287680"/>
    <lineage>
        <taxon>Eukaryota</taxon>
        <taxon>Fungi</taxon>
        <taxon>Dikarya</taxon>
        <taxon>Ascomycota</taxon>
        <taxon>Pezizomycotina</taxon>
        <taxon>Dothideomycetes</taxon>
        <taxon>Dothideomycetes incertae sedis</taxon>
        <taxon>Botryosphaeriales</taxon>
        <taxon>Botryosphaeriaceae</taxon>
        <taxon>Neofusicoccum</taxon>
    </lineage>
</organism>
<dbReference type="PANTHER" id="PTHR36578:SF1">
    <property type="entry name" value="APPLE DOMAIN-CONTAINING PROTEIN"/>
    <property type="match status" value="1"/>
</dbReference>
<dbReference type="HOGENOM" id="CLU_1651900_0_0_1"/>
<proteinExistence type="predicted"/>
<accession>R1ERL8</accession>
<dbReference type="PANTHER" id="PTHR36578">
    <property type="entry name" value="CHROMOSOME 15, WHOLE GENOME SHOTGUN SEQUENCE"/>
    <property type="match status" value="1"/>
</dbReference>
<protein>
    <submittedName>
        <fullName evidence="1">Uncharacterized protein</fullName>
    </submittedName>
</protein>
<gene>
    <name evidence="1" type="ORF">UCRNP2_2792</name>
</gene>
<dbReference type="KEGG" id="npa:UCRNP2_2792"/>